<dbReference type="Proteomes" id="UP000315295">
    <property type="component" value="Unassembled WGS sequence"/>
</dbReference>
<gene>
    <name evidence="1" type="ORF">C1H46_014322</name>
</gene>
<protein>
    <submittedName>
        <fullName evidence="1">Uncharacterized protein</fullName>
    </submittedName>
</protein>
<name>A0A540MMQ5_MALBA</name>
<sequence length="107" mass="11724">MVDLFDIVGIVHFGIAGNANNSMSIGDVTIPQQFAHTGIWDWLNPSGTVNYNDVAGLDFKGYNVPEGTCWDTLDLVMNYSPSPERPTPLDQFFGQILLASGFMLQPT</sequence>
<reference evidence="1 2" key="1">
    <citation type="journal article" date="2019" name="G3 (Bethesda)">
        <title>Sequencing of a Wild Apple (Malus baccata) Genome Unravels the Differences Between Cultivated and Wild Apple Species Regarding Disease Resistance and Cold Tolerance.</title>
        <authorList>
            <person name="Chen X."/>
        </authorList>
    </citation>
    <scope>NUCLEOTIDE SEQUENCE [LARGE SCALE GENOMIC DNA]</scope>
    <source>
        <strain evidence="2">cv. Shandingzi</strain>
        <tissue evidence="1">Leaves</tissue>
    </source>
</reference>
<evidence type="ECO:0000313" key="2">
    <source>
        <dbReference type="Proteomes" id="UP000315295"/>
    </source>
</evidence>
<accession>A0A540MMQ5</accession>
<dbReference type="EMBL" id="VIEB01000223">
    <property type="protein sequence ID" value="TQE00069.1"/>
    <property type="molecule type" value="Genomic_DNA"/>
</dbReference>
<dbReference type="PANTHER" id="PTHR21234:SF30">
    <property type="entry name" value="PHOSPHORYLASE SUPERFAMILY PROTEIN"/>
    <property type="match status" value="1"/>
</dbReference>
<comment type="caution">
    <text evidence="1">The sequence shown here is derived from an EMBL/GenBank/DDBJ whole genome shotgun (WGS) entry which is preliminary data.</text>
</comment>
<dbReference type="AlphaFoldDB" id="A0A540MMQ5"/>
<dbReference type="GO" id="GO:0009116">
    <property type="term" value="P:nucleoside metabolic process"/>
    <property type="evidence" value="ECO:0007669"/>
    <property type="project" value="InterPro"/>
</dbReference>
<evidence type="ECO:0000313" key="1">
    <source>
        <dbReference type="EMBL" id="TQE00069.1"/>
    </source>
</evidence>
<dbReference type="InterPro" id="IPR035994">
    <property type="entry name" value="Nucleoside_phosphorylase_sf"/>
</dbReference>
<organism evidence="1 2">
    <name type="scientific">Malus baccata</name>
    <name type="common">Siberian crab apple</name>
    <name type="synonym">Pyrus baccata</name>
    <dbReference type="NCBI Taxonomy" id="106549"/>
    <lineage>
        <taxon>Eukaryota</taxon>
        <taxon>Viridiplantae</taxon>
        <taxon>Streptophyta</taxon>
        <taxon>Embryophyta</taxon>
        <taxon>Tracheophyta</taxon>
        <taxon>Spermatophyta</taxon>
        <taxon>Magnoliopsida</taxon>
        <taxon>eudicotyledons</taxon>
        <taxon>Gunneridae</taxon>
        <taxon>Pentapetalae</taxon>
        <taxon>rosids</taxon>
        <taxon>fabids</taxon>
        <taxon>Rosales</taxon>
        <taxon>Rosaceae</taxon>
        <taxon>Amygdaloideae</taxon>
        <taxon>Maleae</taxon>
        <taxon>Malus</taxon>
    </lineage>
</organism>
<dbReference type="PANTHER" id="PTHR21234">
    <property type="entry name" value="PURINE NUCLEOSIDE PHOSPHORYLASE"/>
    <property type="match status" value="1"/>
</dbReference>
<dbReference type="STRING" id="106549.A0A540MMQ5"/>
<dbReference type="SUPFAM" id="SSF53167">
    <property type="entry name" value="Purine and uridine phosphorylases"/>
    <property type="match status" value="1"/>
</dbReference>
<proteinExistence type="predicted"/>
<keyword evidence="2" id="KW-1185">Reference proteome</keyword>
<dbReference type="GO" id="GO:0003824">
    <property type="term" value="F:catalytic activity"/>
    <property type="evidence" value="ECO:0007669"/>
    <property type="project" value="InterPro"/>
</dbReference>